<dbReference type="SUPFAM" id="SSF53067">
    <property type="entry name" value="Actin-like ATPase domain"/>
    <property type="match status" value="1"/>
</dbReference>
<dbReference type="Pfam" id="PF06723">
    <property type="entry name" value="MreB_Mbl"/>
    <property type="match status" value="1"/>
</dbReference>
<dbReference type="InterPro" id="IPR056546">
    <property type="entry name" value="MreB_MamK-like"/>
</dbReference>
<proteinExistence type="predicted"/>
<dbReference type="InterPro" id="IPR043129">
    <property type="entry name" value="ATPase_NBD"/>
</dbReference>
<evidence type="ECO:0000313" key="2">
    <source>
        <dbReference type="EMBL" id="GIJ72555.1"/>
    </source>
</evidence>
<protein>
    <recommendedName>
        <fullName evidence="4">Rod shape-determining protein MreB</fullName>
    </recommendedName>
</protein>
<dbReference type="EMBL" id="BOPH01000102">
    <property type="protein sequence ID" value="GIJ72555.1"/>
    <property type="molecule type" value="Genomic_DNA"/>
</dbReference>
<evidence type="ECO:0000256" key="1">
    <source>
        <dbReference type="SAM" id="MobiDB-lite"/>
    </source>
</evidence>
<feature type="compositionally biased region" description="Basic and acidic residues" evidence="1">
    <location>
        <begin position="1"/>
        <end position="10"/>
    </location>
</feature>
<evidence type="ECO:0000313" key="3">
    <source>
        <dbReference type="Proteomes" id="UP000635606"/>
    </source>
</evidence>
<organism evidence="2 3">
    <name type="scientific">Virgisporangium ochraceum</name>
    <dbReference type="NCBI Taxonomy" id="65505"/>
    <lineage>
        <taxon>Bacteria</taxon>
        <taxon>Bacillati</taxon>
        <taxon>Actinomycetota</taxon>
        <taxon>Actinomycetes</taxon>
        <taxon>Micromonosporales</taxon>
        <taxon>Micromonosporaceae</taxon>
        <taxon>Virgisporangium</taxon>
    </lineage>
</organism>
<accession>A0A8J4A2A7</accession>
<keyword evidence="3" id="KW-1185">Reference proteome</keyword>
<dbReference type="Proteomes" id="UP000635606">
    <property type="component" value="Unassembled WGS sequence"/>
</dbReference>
<sequence length="270" mass="27097">MHAVDDRSDTTSHFSGQPPSDPAAEPAAVGVDLGSARIKVWASGRPLLHVPAIGDSLTAPARLVRRGRIADHAGLRVALTRLLARHHRPLPAGPVVVVCRPVSATPDDEAAVRELLTAALAPSRLLFVDGVRAAGIGAGAAPGPQLVADIGADLVEVAVLAGGRVVGARRAEVGLADLIDPTASGPVLNAVADLFTDLRRDPGCAGPAATALGRGVVLVGGGATRPHVPARLSATLGLAVRTPATPLVTAVRGAGLAALAALRRTAMTTA</sequence>
<feature type="region of interest" description="Disordered" evidence="1">
    <location>
        <begin position="1"/>
        <end position="28"/>
    </location>
</feature>
<comment type="caution">
    <text evidence="2">The sequence shown here is derived from an EMBL/GenBank/DDBJ whole genome shotgun (WGS) entry which is preliminary data.</text>
</comment>
<name>A0A8J4A2A7_9ACTN</name>
<dbReference type="AlphaFoldDB" id="A0A8J4A2A7"/>
<gene>
    <name evidence="2" type="ORF">Voc01_074720</name>
</gene>
<reference evidence="2" key="1">
    <citation type="submission" date="2021-01" db="EMBL/GenBank/DDBJ databases">
        <title>Whole genome shotgun sequence of Virgisporangium ochraceum NBRC 16418.</title>
        <authorList>
            <person name="Komaki H."/>
            <person name="Tamura T."/>
        </authorList>
    </citation>
    <scope>NUCLEOTIDE SEQUENCE</scope>
    <source>
        <strain evidence="2">NBRC 16418</strain>
    </source>
</reference>
<dbReference type="RefSeq" id="WP_203932408.1">
    <property type="nucleotide sequence ID" value="NZ_BOPH01000102.1"/>
</dbReference>
<dbReference type="Gene3D" id="3.30.420.40">
    <property type="match status" value="1"/>
</dbReference>
<evidence type="ECO:0008006" key="4">
    <source>
        <dbReference type="Google" id="ProtNLM"/>
    </source>
</evidence>